<dbReference type="OrthoDB" id="9774191at2"/>
<dbReference type="Gene3D" id="3.40.50.720">
    <property type="entry name" value="NAD(P)-binding Rossmann-like Domain"/>
    <property type="match status" value="1"/>
</dbReference>
<dbReference type="PANTHER" id="PTHR43054">
    <property type="match status" value="1"/>
</dbReference>
<evidence type="ECO:0000313" key="3">
    <source>
        <dbReference type="EMBL" id="PSN06271.1"/>
    </source>
</evidence>
<dbReference type="InterPro" id="IPR055170">
    <property type="entry name" value="GFO_IDH_MocA-like_dom"/>
</dbReference>
<organism evidence="3 4">
    <name type="scientific">Siccibacter turicensis</name>
    <dbReference type="NCBI Taxonomy" id="357233"/>
    <lineage>
        <taxon>Bacteria</taxon>
        <taxon>Pseudomonadati</taxon>
        <taxon>Pseudomonadota</taxon>
        <taxon>Gammaproteobacteria</taxon>
        <taxon>Enterobacterales</taxon>
        <taxon>Enterobacteriaceae</taxon>
        <taxon>Siccibacter</taxon>
    </lineage>
</organism>
<dbReference type="InterPro" id="IPR000683">
    <property type="entry name" value="Gfo/Idh/MocA-like_OxRdtase_N"/>
</dbReference>
<feature type="domain" description="GFO/IDH/MocA-like oxidoreductase" evidence="2">
    <location>
        <begin position="150"/>
        <end position="247"/>
    </location>
</feature>
<accession>A0A2P8VFE9</accession>
<dbReference type="SUPFAM" id="SSF51735">
    <property type="entry name" value="NAD(P)-binding Rossmann-fold domains"/>
    <property type="match status" value="1"/>
</dbReference>
<protein>
    <submittedName>
        <fullName evidence="3">Oxidoreductase</fullName>
    </submittedName>
</protein>
<dbReference type="Gene3D" id="3.30.360.10">
    <property type="entry name" value="Dihydrodipicolinate Reductase, domain 2"/>
    <property type="match status" value="1"/>
</dbReference>
<dbReference type="STRING" id="1388748.GCA_000463155_00682"/>
<evidence type="ECO:0000259" key="1">
    <source>
        <dbReference type="Pfam" id="PF01408"/>
    </source>
</evidence>
<dbReference type="RefSeq" id="WP_106878119.1">
    <property type="nucleotide sequence ID" value="NZ_PYEP01000008.1"/>
</dbReference>
<dbReference type="Pfam" id="PF22725">
    <property type="entry name" value="GFO_IDH_MocA_C3"/>
    <property type="match status" value="1"/>
</dbReference>
<dbReference type="SUPFAM" id="SSF55347">
    <property type="entry name" value="Glyceraldehyde-3-phosphate dehydrogenase-like, C-terminal domain"/>
    <property type="match status" value="1"/>
</dbReference>
<evidence type="ECO:0000259" key="2">
    <source>
        <dbReference type="Pfam" id="PF22725"/>
    </source>
</evidence>
<feature type="domain" description="Gfo/Idh/MocA-like oxidoreductase N-terminal" evidence="1">
    <location>
        <begin position="2"/>
        <end position="120"/>
    </location>
</feature>
<dbReference type="InterPro" id="IPR036291">
    <property type="entry name" value="NAD(P)-bd_dom_sf"/>
</dbReference>
<reference evidence="3 4" key="1">
    <citation type="submission" date="2018-03" db="EMBL/GenBank/DDBJ databases">
        <title>Draft genome sequence of the first documented clinical Siccibacter turicensis isolate in Austria.</title>
        <authorList>
            <person name="Lepuschitz S."/>
            <person name="Pekard-Amenitsch S."/>
            <person name="Haunold R."/>
            <person name="Schill S."/>
            <person name="Mach R."/>
            <person name="Allerberger F."/>
            <person name="Ruppitsch W."/>
            <person name="Forsythe S.J."/>
        </authorList>
    </citation>
    <scope>NUCLEOTIDE SEQUENCE [LARGE SCALE GENOMIC DNA]</scope>
    <source>
        <strain evidence="3 4">6100069499-17</strain>
    </source>
</reference>
<gene>
    <name evidence="3" type="ORF">C7G83_17185</name>
</gene>
<sequence>MIRFAVVGTNWITRQFVDAAHETGKFKLTAVYSRSLEQAQSFASDYPVEHLFTSLEAMAQSDAIDAVYIASPNSLHGEQSCLFMRHKKHVICEKPLASNLREVEAAIACARENQVVLFEAFKTASLPNFIALQQALPKAGKLRKALINYCQYSSRYQRYLDGENPNTFNPAFSNGSIMDIGFYCLASAVALWGEPYSMQANAALLESGVDAHGTVVMHYGDFDVILTHSKVSDSTIPSEIQGEAGSLVIEKISECQKITFVPRGGKPQDLTQPQHINTMLYEAETFARLVNDNEVNHPGLAVSRITAKLLTDIRAQTGVVFPADDVSTELPA</sequence>
<dbReference type="Pfam" id="PF01408">
    <property type="entry name" value="GFO_IDH_MocA"/>
    <property type="match status" value="1"/>
</dbReference>
<dbReference type="GO" id="GO:0000166">
    <property type="term" value="F:nucleotide binding"/>
    <property type="evidence" value="ECO:0007669"/>
    <property type="project" value="InterPro"/>
</dbReference>
<name>A0A2P8VFE9_9ENTR</name>
<keyword evidence="4" id="KW-1185">Reference proteome</keyword>
<comment type="caution">
    <text evidence="3">The sequence shown here is derived from an EMBL/GenBank/DDBJ whole genome shotgun (WGS) entry which is preliminary data.</text>
</comment>
<dbReference type="AlphaFoldDB" id="A0A2P8VFE9"/>
<evidence type="ECO:0000313" key="4">
    <source>
        <dbReference type="Proteomes" id="UP000240212"/>
    </source>
</evidence>
<dbReference type="Proteomes" id="UP000240212">
    <property type="component" value="Unassembled WGS sequence"/>
</dbReference>
<proteinExistence type="predicted"/>
<dbReference type="PANTHER" id="PTHR43054:SF1">
    <property type="entry name" value="SCYLLO-INOSITOL 2-DEHYDROGENASE (NADP(+)) IOLU"/>
    <property type="match status" value="1"/>
</dbReference>
<dbReference type="EMBL" id="PYEP01000008">
    <property type="protein sequence ID" value="PSN06271.1"/>
    <property type="molecule type" value="Genomic_DNA"/>
</dbReference>